<protein>
    <submittedName>
        <fullName evidence="1">Uncharacterized protein</fullName>
    </submittedName>
</protein>
<evidence type="ECO:0000313" key="2">
    <source>
        <dbReference type="Proteomes" id="UP000886501"/>
    </source>
</evidence>
<comment type="caution">
    <text evidence="1">The sequence shown here is derived from an EMBL/GenBank/DDBJ whole genome shotgun (WGS) entry which is preliminary data.</text>
</comment>
<gene>
    <name evidence="1" type="ORF">BDM02DRAFT_3089619</name>
</gene>
<dbReference type="Proteomes" id="UP000886501">
    <property type="component" value="Unassembled WGS sequence"/>
</dbReference>
<sequence>MLSVGLRHPPPFARHATRHATPRPRQRRTFFTSAMQVLSDQFLDLAVAIPYPASLPAYSATIILVTVASRLILTVPFSVWAKKAQWKTEDEILPRMQTIAPKIAQEARKKMAREGVKGSKEELNAIYSKRFNEAAQAERKKLLSKHGVSPTLIMAVPALAQLPVFVFSSLVFSGLTQPPSVLDSETFLTLTSLVNPDPTATVPVVIGLITLANVESSKWFISDVQKNRQEKVEKWNAEKRAQGHTVIEPQKLVQNVLRVMSVGRILIAAVVPGAVEIYWLASASFGLVQTWIFDWISYQRDRKRRPPPPISATSKPLRMI</sequence>
<proteinExistence type="predicted"/>
<reference evidence="1" key="1">
    <citation type="submission" date="2019-10" db="EMBL/GenBank/DDBJ databases">
        <authorList>
            <consortium name="DOE Joint Genome Institute"/>
            <person name="Kuo A."/>
            <person name="Miyauchi S."/>
            <person name="Kiss E."/>
            <person name="Drula E."/>
            <person name="Kohler A."/>
            <person name="Sanchez-Garcia M."/>
            <person name="Andreopoulos B."/>
            <person name="Barry K.W."/>
            <person name="Bonito G."/>
            <person name="Buee M."/>
            <person name="Carver A."/>
            <person name="Chen C."/>
            <person name="Cichocki N."/>
            <person name="Clum A."/>
            <person name="Culley D."/>
            <person name="Crous P.W."/>
            <person name="Fauchery L."/>
            <person name="Girlanda M."/>
            <person name="Hayes R."/>
            <person name="Keri Z."/>
            <person name="Labutti K."/>
            <person name="Lipzen A."/>
            <person name="Lombard V."/>
            <person name="Magnuson J."/>
            <person name="Maillard F."/>
            <person name="Morin E."/>
            <person name="Murat C."/>
            <person name="Nolan M."/>
            <person name="Ohm R."/>
            <person name="Pangilinan J."/>
            <person name="Pereira M."/>
            <person name="Perotto S."/>
            <person name="Peter M."/>
            <person name="Riley R."/>
            <person name="Sitrit Y."/>
            <person name="Stielow B."/>
            <person name="Szollosi G."/>
            <person name="Zifcakova L."/>
            <person name="Stursova M."/>
            <person name="Spatafora J.W."/>
            <person name="Tedersoo L."/>
            <person name="Vaario L.-M."/>
            <person name="Yamada A."/>
            <person name="Yan M."/>
            <person name="Wang P."/>
            <person name="Xu J."/>
            <person name="Bruns T."/>
            <person name="Baldrian P."/>
            <person name="Vilgalys R."/>
            <person name="Henrissat B."/>
            <person name="Grigoriev I.V."/>
            <person name="Hibbett D."/>
            <person name="Nagy L.G."/>
            <person name="Martin F.M."/>
        </authorList>
    </citation>
    <scope>NUCLEOTIDE SEQUENCE</scope>
    <source>
        <strain evidence="1">P2</strain>
    </source>
</reference>
<name>A0ACB6ZRX4_THEGA</name>
<evidence type="ECO:0000313" key="1">
    <source>
        <dbReference type="EMBL" id="KAF9652198.1"/>
    </source>
</evidence>
<dbReference type="EMBL" id="MU117970">
    <property type="protein sequence ID" value="KAF9652198.1"/>
    <property type="molecule type" value="Genomic_DNA"/>
</dbReference>
<organism evidence="1 2">
    <name type="scientific">Thelephora ganbajun</name>
    <name type="common">Ganba fungus</name>
    <dbReference type="NCBI Taxonomy" id="370292"/>
    <lineage>
        <taxon>Eukaryota</taxon>
        <taxon>Fungi</taxon>
        <taxon>Dikarya</taxon>
        <taxon>Basidiomycota</taxon>
        <taxon>Agaricomycotina</taxon>
        <taxon>Agaricomycetes</taxon>
        <taxon>Thelephorales</taxon>
        <taxon>Thelephoraceae</taxon>
        <taxon>Thelephora</taxon>
    </lineage>
</organism>
<accession>A0ACB6ZRX4</accession>
<reference evidence="1" key="2">
    <citation type="journal article" date="2020" name="Nat. Commun.">
        <title>Large-scale genome sequencing of mycorrhizal fungi provides insights into the early evolution of symbiotic traits.</title>
        <authorList>
            <person name="Miyauchi S."/>
            <person name="Kiss E."/>
            <person name="Kuo A."/>
            <person name="Drula E."/>
            <person name="Kohler A."/>
            <person name="Sanchez-Garcia M."/>
            <person name="Morin E."/>
            <person name="Andreopoulos B."/>
            <person name="Barry K.W."/>
            <person name="Bonito G."/>
            <person name="Buee M."/>
            <person name="Carver A."/>
            <person name="Chen C."/>
            <person name="Cichocki N."/>
            <person name="Clum A."/>
            <person name="Culley D."/>
            <person name="Crous P.W."/>
            <person name="Fauchery L."/>
            <person name="Girlanda M."/>
            <person name="Hayes R.D."/>
            <person name="Keri Z."/>
            <person name="LaButti K."/>
            <person name="Lipzen A."/>
            <person name="Lombard V."/>
            <person name="Magnuson J."/>
            <person name="Maillard F."/>
            <person name="Murat C."/>
            <person name="Nolan M."/>
            <person name="Ohm R.A."/>
            <person name="Pangilinan J."/>
            <person name="Pereira M.F."/>
            <person name="Perotto S."/>
            <person name="Peter M."/>
            <person name="Pfister S."/>
            <person name="Riley R."/>
            <person name="Sitrit Y."/>
            <person name="Stielow J.B."/>
            <person name="Szollosi G."/>
            <person name="Zifcakova L."/>
            <person name="Stursova M."/>
            <person name="Spatafora J.W."/>
            <person name="Tedersoo L."/>
            <person name="Vaario L.M."/>
            <person name="Yamada A."/>
            <person name="Yan M."/>
            <person name="Wang P."/>
            <person name="Xu J."/>
            <person name="Bruns T."/>
            <person name="Baldrian P."/>
            <person name="Vilgalys R."/>
            <person name="Dunand C."/>
            <person name="Henrissat B."/>
            <person name="Grigoriev I.V."/>
            <person name="Hibbett D."/>
            <person name="Nagy L.G."/>
            <person name="Martin F.M."/>
        </authorList>
    </citation>
    <scope>NUCLEOTIDE SEQUENCE</scope>
    <source>
        <strain evidence="1">P2</strain>
    </source>
</reference>
<keyword evidence="2" id="KW-1185">Reference proteome</keyword>